<dbReference type="CDD" id="cd18186">
    <property type="entry name" value="BTB_POZ_ZBTB_KLHL-like"/>
    <property type="match status" value="1"/>
</dbReference>
<evidence type="ECO:0000256" key="1">
    <source>
        <dbReference type="SAM" id="MobiDB-lite"/>
    </source>
</evidence>
<feature type="region of interest" description="Disordered" evidence="1">
    <location>
        <begin position="166"/>
        <end position="213"/>
    </location>
</feature>
<feature type="compositionally biased region" description="Polar residues" evidence="1">
    <location>
        <begin position="202"/>
        <end position="213"/>
    </location>
</feature>
<organism evidence="3 4">
    <name type="scientific">Scylla paramamosain</name>
    <name type="common">Mud crab</name>
    <dbReference type="NCBI Taxonomy" id="85552"/>
    <lineage>
        <taxon>Eukaryota</taxon>
        <taxon>Metazoa</taxon>
        <taxon>Ecdysozoa</taxon>
        <taxon>Arthropoda</taxon>
        <taxon>Crustacea</taxon>
        <taxon>Multicrustacea</taxon>
        <taxon>Malacostraca</taxon>
        <taxon>Eumalacostraca</taxon>
        <taxon>Eucarida</taxon>
        <taxon>Decapoda</taxon>
        <taxon>Pleocyemata</taxon>
        <taxon>Brachyura</taxon>
        <taxon>Eubrachyura</taxon>
        <taxon>Portunoidea</taxon>
        <taxon>Portunidae</taxon>
        <taxon>Portuninae</taxon>
        <taxon>Scylla</taxon>
    </lineage>
</organism>
<dbReference type="SUPFAM" id="SSF54695">
    <property type="entry name" value="POZ domain"/>
    <property type="match status" value="1"/>
</dbReference>
<keyword evidence="4" id="KW-1185">Reference proteome</keyword>
<comment type="caution">
    <text evidence="3">The sequence shown here is derived from an EMBL/GenBank/DDBJ whole genome shotgun (WGS) entry which is preliminary data.</text>
</comment>
<gene>
    <name evidence="3" type="ORF">O3P69_012993</name>
</gene>
<name>A0AAW0TS51_SCYPA</name>
<dbReference type="Gene3D" id="3.30.710.10">
    <property type="entry name" value="Potassium Channel Kv1.1, Chain A"/>
    <property type="match status" value="1"/>
</dbReference>
<dbReference type="SMART" id="SM00225">
    <property type="entry name" value="BTB"/>
    <property type="match status" value="1"/>
</dbReference>
<evidence type="ECO:0000313" key="4">
    <source>
        <dbReference type="Proteomes" id="UP001487740"/>
    </source>
</evidence>
<dbReference type="InterPro" id="IPR011333">
    <property type="entry name" value="SKP1/BTB/POZ_sf"/>
</dbReference>
<sequence length="213" mass="23181">MAASLEHGSVFLLEDEDRPIQDMTPPFSDEEAEDVMVWVGMMEEQVFRQEHIQIIQTLRKLGTHSDVCLVAGDGQHFMVHSFVLVTQSLVIQKFLDCNAGMGMMLLQLHEVSSKGLSLVLDFLYGFDLQLQQPDITLLLCAAHSLGITVLEGCPLLQQLKYTIRADDGGSSSSSRIDEAGSTVARCPTQQTPSLQGDEKPQDNLSAASGTGGS</sequence>
<dbReference type="PROSITE" id="PS50097">
    <property type="entry name" value="BTB"/>
    <property type="match status" value="1"/>
</dbReference>
<dbReference type="Pfam" id="PF00651">
    <property type="entry name" value="BTB"/>
    <property type="match status" value="1"/>
</dbReference>
<reference evidence="3 4" key="1">
    <citation type="submission" date="2023-03" db="EMBL/GenBank/DDBJ databases">
        <title>High-quality genome of Scylla paramamosain provides insights in environmental adaptation.</title>
        <authorList>
            <person name="Zhang L."/>
        </authorList>
    </citation>
    <scope>NUCLEOTIDE SEQUENCE [LARGE SCALE GENOMIC DNA]</scope>
    <source>
        <strain evidence="3">LZ_2023a</strain>
        <tissue evidence="3">Muscle</tissue>
    </source>
</reference>
<dbReference type="InterPro" id="IPR000210">
    <property type="entry name" value="BTB/POZ_dom"/>
</dbReference>
<evidence type="ECO:0000313" key="3">
    <source>
        <dbReference type="EMBL" id="KAK8390131.1"/>
    </source>
</evidence>
<feature type="domain" description="BTB" evidence="2">
    <location>
        <begin position="65"/>
        <end position="132"/>
    </location>
</feature>
<evidence type="ECO:0000259" key="2">
    <source>
        <dbReference type="PROSITE" id="PS50097"/>
    </source>
</evidence>
<dbReference type="EMBL" id="JARAKH010000026">
    <property type="protein sequence ID" value="KAK8390131.1"/>
    <property type="molecule type" value="Genomic_DNA"/>
</dbReference>
<proteinExistence type="predicted"/>
<accession>A0AAW0TS51</accession>
<protein>
    <recommendedName>
        <fullName evidence="2">BTB domain-containing protein</fullName>
    </recommendedName>
</protein>
<dbReference type="Proteomes" id="UP001487740">
    <property type="component" value="Unassembled WGS sequence"/>
</dbReference>
<dbReference type="AlphaFoldDB" id="A0AAW0TS51"/>